<protein>
    <submittedName>
        <fullName evidence="1">Uncharacterized protein</fullName>
    </submittedName>
</protein>
<sequence length="169" mass="20345">MKNLAHRLEEIKTELKDNLGRIFWSMKNNPVYRVYLHHAIVDDKPEEFEQFVQEYYPENRNAALDELHALKEKIRKVSSDEAREIFEKNGVNLLRSDIHFMEEDAIFTMYKLDAYTNREKYIQEESVDYVDTFTDTDYILQTKKDIYLNTVEVYQEKIETIFVVDKSKQ</sequence>
<organism evidence="1 2">
    <name type="scientific">Sphingobacterium litopenaei</name>
    <dbReference type="NCBI Taxonomy" id="2763500"/>
    <lineage>
        <taxon>Bacteria</taxon>
        <taxon>Pseudomonadati</taxon>
        <taxon>Bacteroidota</taxon>
        <taxon>Sphingobacteriia</taxon>
        <taxon>Sphingobacteriales</taxon>
        <taxon>Sphingobacteriaceae</taxon>
        <taxon>Sphingobacterium</taxon>
    </lineage>
</organism>
<gene>
    <name evidence="1" type="ORF">H8B04_02495</name>
</gene>
<accession>A0ABR7YAX8</accession>
<proteinExistence type="predicted"/>
<dbReference type="RefSeq" id="WP_165289586.1">
    <property type="nucleotide sequence ID" value="NZ_JACOIJ010000003.1"/>
</dbReference>
<evidence type="ECO:0000313" key="2">
    <source>
        <dbReference type="Proteomes" id="UP000651271"/>
    </source>
</evidence>
<name>A0ABR7YAX8_9SPHI</name>
<evidence type="ECO:0000313" key="1">
    <source>
        <dbReference type="EMBL" id="MBD1428445.1"/>
    </source>
</evidence>
<reference evidence="1 2" key="1">
    <citation type="submission" date="2020-08" db="EMBL/GenBank/DDBJ databases">
        <title>Sphingobacterium sp. DN04309 isolated from aquaculture water.</title>
        <authorList>
            <person name="Zhang M."/>
        </authorList>
    </citation>
    <scope>NUCLEOTIDE SEQUENCE [LARGE SCALE GENOMIC DNA]</scope>
    <source>
        <strain evidence="1 2">DN04309</strain>
    </source>
</reference>
<dbReference type="Proteomes" id="UP000651271">
    <property type="component" value="Unassembled WGS sequence"/>
</dbReference>
<dbReference type="EMBL" id="JACOIJ010000003">
    <property type="protein sequence ID" value="MBD1428445.1"/>
    <property type="molecule type" value="Genomic_DNA"/>
</dbReference>
<keyword evidence="2" id="KW-1185">Reference proteome</keyword>
<comment type="caution">
    <text evidence="1">The sequence shown here is derived from an EMBL/GenBank/DDBJ whole genome shotgun (WGS) entry which is preliminary data.</text>
</comment>